<evidence type="ECO:0000313" key="1">
    <source>
        <dbReference type="EMBL" id="KAF7683013.1"/>
    </source>
</evidence>
<keyword evidence="2" id="KW-1185">Reference proteome</keyword>
<reference evidence="1 2" key="1">
    <citation type="submission" date="2019-01" db="EMBL/GenBank/DDBJ databases">
        <title>Genomes sequencing and comparative genomics of infectious freshwater microsporidia, Cucumispora dikerogammari and Thelohania contejeani.</title>
        <authorList>
            <person name="Cormier A."/>
            <person name="Giraud I."/>
            <person name="Wattier R."/>
            <person name="Teixeira M."/>
            <person name="Grandjean F."/>
            <person name="Rigaud T."/>
            <person name="Cordaux R."/>
        </authorList>
    </citation>
    <scope>NUCLEOTIDE SEQUENCE [LARGE SCALE GENOMIC DNA]</scope>
    <source>
        <strain evidence="1">T1</strain>
        <tissue evidence="1">Spores</tissue>
    </source>
</reference>
<accession>A0ABQ7HY24</accession>
<dbReference type="Proteomes" id="UP001516464">
    <property type="component" value="Unassembled WGS sequence"/>
</dbReference>
<name>A0ABQ7HY24_9MICR</name>
<dbReference type="EMBL" id="SBIQ01000142">
    <property type="protein sequence ID" value="KAF7683013.1"/>
    <property type="molecule type" value="Genomic_DNA"/>
</dbReference>
<comment type="caution">
    <text evidence="1">The sequence shown here is derived from an EMBL/GenBank/DDBJ whole genome shotgun (WGS) entry which is preliminary data.</text>
</comment>
<organism evidence="1 2">
    <name type="scientific">Astathelohania contejeani</name>
    <dbReference type="NCBI Taxonomy" id="164912"/>
    <lineage>
        <taxon>Eukaryota</taxon>
        <taxon>Fungi</taxon>
        <taxon>Fungi incertae sedis</taxon>
        <taxon>Microsporidia</taxon>
        <taxon>Astathelohaniidae</taxon>
        <taxon>Astathelohania</taxon>
    </lineage>
</organism>
<protein>
    <submittedName>
        <fullName evidence="1">Uncharacterized protein</fullName>
    </submittedName>
</protein>
<proteinExistence type="predicted"/>
<evidence type="ECO:0000313" key="2">
    <source>
        <dbReference type="Proteomes" id="UP001516464"/>
    </source>
</evidence>
<sequence>MQKRKIHKNRACDKWSEPVIAVSKTSPPNQVITSSRINVSRYIFDSIDYALEEWLRDHSKAVRTRLSRMPRGGWKMARDFFCKKFSCEVSEEEFKRQAHTIKRDSLESDYSQTKKKDQIIKFFITYFYN</sequence>
<gene>
    <name evidence="1" type="ORF">TCON_1772</name>
</gene>